<dbReference type="FunCoup" id="A0A7R8UDX7">
    <property type="interactions" value="2"/>
</dbReference>
<evidence type="ECO:0000313" key="3">
    <source>
        <dbReference type="EMBL" id="CAD7078157.1"/>
    </source>
</evidence>
<feature type="compositionally biased region" description="Polar residues" evidence="1">
    <location>
        <begin position="298"/>
        <end position="310"/>
    </location>
</feature>
<dbReference type="AlphaFoldDB" id="A0A7R8UDX7"/>
<keyword evidence="2" id="KW-0812">Transmembrane</keyword>
<dbReference type="InParanoid" id="A0A7R8UDX7"/>
<keyword evidence="2" id="KW-1133">Transmembrane helix</keyword>
<evidence type="ECO:0000313" key="4">
    <source>
        <dbReference type="Proteomes" id="UP000594454"/>
    </source>
</evidence>
<feature type="transmembrane region" description="Helical" evidence="2">
    <location>
        <begin position="665"/>
        <end position="684"/>
    </location>
</feature>
<feature type="compositionally biased region" description="Basic and acidic residues" evidence="1">
    <location>
        <begin position="525"/>
        <end position="551"/>
    </location>
</feature>
<dbReference type="EMBL" id="LR899009">
    <property type="protein sequence ID" value="CAD7078157.1"/>
    <property type="molecule type" value="Genomic_DNA"/>
</dbReference>
<evidence type="ECO:0000256" key="1">
    <source>
        <dbReference type="SAM" id="MobiDB-lite"/>
    </source>
</evidence>
<gene>
    <name evidence="3" type="ORF">HERILL_LOCUS1442</name>
</gene>
<organism evidence="3 4">
    <name type="scientific">Hermetia illucens</name>
    <name type="common">Black soldier fly</name>
    <dbReference type="NCBI Taxonomy" id="343691"/>
    <lineage>
        <taxon>Eukaryota</taxon>
        <taxon>Metazoa</taxon>
        <taxon>Ecdysozoa</taxon>
        <taxon>Arthropoda</taxon>
        <taxon>Hexapoda</taxon>
        <taxon>Insecta</taxon>
        <taxon>Pterygota</taxon>
        <taxon>Neoptera</taxon>
        <taxon>Endopterygota</taxon>
        <taxon>Diptera</taxon>
        <taxon>Brachycera</taxon>
        <taxon>Stratiomyomorpha</taxon>
        <taxon>Stratiomyidae</taxon>
        <taxon>Hermetiinae</taxon>
        <taxon>Hermetia</taxon>
    </lineage>
</organism>
<feature type="compositionally biased region" description="Polar residues" evidence="1">
    <location>
        <begin position="98"/>
        <end position="119"/>
    </location>
</feature>
<feature type="region of interest" description="Disordered" evidence="1">
    <location>
        <begin position="76"/>
        <end position="163"/>
    </location>
</feature>
<feature type="compositionally biased region" description="Low complexity" evidence="1">
    <location>
        <begin position="506"/>
        <end position="518"/>
    </location>
</feature>
<feature type="compositionally biased region" description="Low complexity" evidence="1">
    <location>
        <begin position="147"/>
        <end position="161"/>
    </location>
</feature>
<name>A0A7R8UDX7_HERIL</name>
<sequence>MKVDKAVCTNDTLDDHLTKAIKYDVVFTTLVENKILAIKRECEERKRAKKEKRKSLGRMIFGRRLFRGGCSSKRAQANDDVDVEKGESSFARSDEKSISAQGSNAGSTGVSCSKAQSIRSGKEDFESEADESSISLRIPFPIDNQAEDSNGSNENGSLSERGGARDLVVEVLTHRDGHSYDDSEKDELKDNEKGSLALLSDHSRHDATSMASSVRATEKDISIIVDDSFASPKGSIDSLSCASSRATTSAVFPTTRSSEKDLLRLRILEAKSISAQCSPVLPRQKPPSIPTHSICRAPTSQGKLQSQVSYSDEAHNGGGDGGANHQSSSQRNVNTCFSRQNTSEDSANLTISTFVNEQDSIVCSREGRTGRARGTGEWDERKSKSTSILVVTDKSSRKAINHLDSNSIGSYQSNNLNIMRGLISSFNQLTTLTSTTTSNYFPVITTTVSNSQIGKYPATISAAAAPLDGSHNAHISALDDTSAPMDAIIVPTVTVPSDTAKLQRMTSTSTGSSVVPTGCCTTKSSSKEKDKQRFKMPDWETGHSGSDDEYRKRKRKYKRYHRCSDPVLVYPSPGGLQHCILSMPPNQPIQFHYNDDFVYDMTLQVEADQNGDLQAIVPSHRSRHRHHRRHKKRHRHKKPKILVHDLDTQSVKVIDPDDLPQRARWTIIATACLLLIMCLMLVGITLRMAPIIDDMVVSAVVVVPTGAAVELGVMVAAVAVLADKAAVSVNQLLILGDPLHFVWIVGRFAKKPYNYYTDCFFGWHWIRYFM</sequence>
<accession>A0A7R8UDX7</accession>
<keyword evidence="4" id="KW-1185">Reference proteome</keyword>
<feature type="region of interest" description="Disordered" evidence="1">
    <location>
        <begin position="505"/>
        <end position="551"/>
    </location>
</feature>
<dbReference type="OrthoDB" id="8197295at2759"/>
<feature type="region of interest" description="Disordered" evidence="1">
    <location>
        <begin position="278"/>
        <end position="332"/>
    </location>
</feature>
<protein>
    <submittedName>
        <fullName evidence="3">Uncharacterized protein</fullName>
    </submittedName>
</protein>
<feature type="compositionally biased region" description="Basic and acidic residues" evidence="1">
    <location>
        <begin position="83"/>
        <end position="97"/>
    </location>
</feature>
<feature type="transmembrane region" description="Helical" evidence="2">
    <location>
        <begin position="728"/>
        <end position="746"/>
    </location>
</feature>
<keyword evidence="2" id="KW-0472">Membrane</keyword>
<feature type="transmembrane region" description="Helical" evidence="2">
    <location>
        <begin position="696"/>
        <end position="722"/>
    </location>
</feature>
<dbReference type="Proteomes" id="UP000594454">
    <property type="component" value="Chromosome 1"/>
</dbReference>
<evidence type="ECO:0000256" key="2">
    <source>
        <dbReference type="SAM" id="Phobius"/>
    </source>
</evidence>
<proteinExistence type="predicted"/>
<reference evidence="3 4" key="1">
    <citation type="submission" date="2020-11" db="EMBL/GenBank/DDBJ databases">
        <authorList>
            <person name="Wallbank WR R."/>
            <person name="Pardo Diaz C."/>
            <person name="Kozak K."/>
            <person name="Martin S."/>
            <person name="Jiggins C."/>
            <person name="Moest M."/>
            <person name="Warren A I."/>
            <person name="Generalovic N T."/>
            <person name="Byers J.R.P. K."/>
            <person name="Montejo-Kovacevich G."/>
            <person name="Yen C E."/>
        </authorList>
    </citation>
    <scope>NUCLEOTIDE SEQUENCE [LARGE SCALE GENOMIC DNA]</scope>
</reference>